<protein>
    <submittedName>
        <fullName evidence="4">MFS transporter</fullName>
    </submittedName>
</protein>
<dbReference type="InterPro" id="IPR016024">
    <property type="entry name" value="ARM-type_fold"/>
</dbReference>
<dbReference type="AlphaFoldDB" id="A0A6M0RJ98"/>
<sequence length="986" mass="110676">MQSDFSYSQPQWLQKIFTALNLRPEEGHRTLLLFTFYTFMSMGIMWLEVSSAALFLDKYGAKTLPLIYLFTALVGVSLGSVYSWLQRLLPLRQVIVLIALLMTLPIGLFRIGLGVEVWAAPTIFALRLWMEAITNLNELNLSVLANQLFNIREIKRTFPLISSGNLVADILSGFTLFALLTVLDVNNVVYLVLGIMLVATGVLFYISKTYEHAFPDSKRRTVELSNANFSARRLRKLIRRYVLLLLSFFVIAQMLLYLVEYQYFLQLEAQEFSIDAMAKFLGIFTGVLGLMELLTQLFTSSRLIERLGLFMTAGLLPALMAIFSCLCLVVSLPAVGGATGLFIGLILLKFIDEWLRYTIVASSRPVLFQPVPAQPRAKIQSLVGVAESIAIGIVGIGILLVMALANHISWMQGSSIFLFITLGLSLLWLGSIFLLRSQYLNLLVLTAERGLLSFSDASLRVLKQAIIEALDKPGPEADKRSLIELLTQIEPRSISEVLAPMLSELSPNLQQQSLETMLVYPDPTFTGYVDALIYPSQEPSILALALRYVWLTQQDGDVNQLKPYLKPSIDPAVRGTAASMMLRHGNPAERARATYLLQQMLTHQEELERVMGCRALGEAEYMQGLRLHVPNLLQDDSLRVRRSMLEAISATRLEEHYPSLLKALSYKSTREAAMKALSELGNDALPMLVKLANDPYKSETLRHQAWNVIGRIGTLQALNLLSSNLMTAWGGPRRWILRILLKLLDEQGLRRSTDIDSALDQLGRPGVETLLDQELQFIGQLYSCLEDCSEEKASGETCEWLRRALQDMKADAMQRILLLLRFLYPSSVIQAAELNLDGSAASRARGLEILDNTLNIPAKRAILTLFDRSNSNNETTLAALHPLVTYQPLEPQERLRQLMELRHFLSDWALACCFHVARTERWPLSGDHVMASLRHPVSFVREAALSYLDMASPSSLPRLLQLMEKDSDPLVADQVQKMLEKHVATQ</sequence>
<feature type="transmembrane region" description="Helical" evidence="3">
    <location>
        <begin position="416"/>
        <end position="435"/>
    </location>
</feature>
<proteinExistence type="predicted"/>
<dbReference type="InterPro" id="IPR011989">
    <property type="entry name" value="ARM-like"/>
</dbReference>
<dbReference type="Gene3D" id="1.20.1250.20">
    <property type="entry name" value="MFS general substrate transporter like domains"/>
    <property type="match status" value="1"/>
</dbReference>
<keyword evidence="3" id="KW-1133">Transmembrane helix</keyword>
<feature type="transmembrane region" description="Helical" evidence="3">
    <location>
        <begin position="307"/>
        <end position="332"/>
    </location>
</feature>
<dbReference type="SMART" id="SM00567">
    <property type="entry name" value="EZ_HEAT"/>
    <property type="match status" value="3"/>
</dbReference>
<dbReference type="InterPro" id="IPR036259">
    <property type="entry name" value="MFS_trans_sf"/>
</dbReference>
<evidence type="ECO:0000256" key="1">
    <source>
        <dbReference type="ARBA" id="ARBA00022549"/>
    </source>
</evidence>
<keyword evidence="3" id="KW-0812">Transmembrane</keyword>
<keyword evidence="2" id="KW-0605">Phycobilisome</keyword>
<keyword evidence="5" id="KW-1185">Reference proteome</keyword>
<reference evidence="4 5" key="1">
    <citation type="journal article" date="2020" name="Microb. Ecol.">
        <title>Ecogenomics of the Marine Benthic Filamentous Cyanobacterium Adonisia.</title>
        <authorList>
            <person name="Walter J.M."/>
            <person name="Coutinho F.H."/>
            <person name="Leomil L."/>
            <person name="Hargreaves P.I."/>
            <person name="Campeao M.E."/>
            <person name="Vieira V.V."/>
            <person name="Silva B.S."/>
            <person name="Fistarol G.O."/>
            <person name="Salomon P.S."/>
            <person name="Sawabe T."/>
            <person name="Mino S."/>
            <person name="Hosokawa M."/>
            <person name="Miyashita H."/>
            <person name="Maruyama F."/>
            <person name="van Verk M.C."/>
            <person name="Dutilh B.E."/>
            <person name="Thompson C.C."/>
            <person name="Thompson F.L."/>
        </authorList>
    </citation>
    <scope>NUCLEOTIDE SEQUENCE [LARGE SCALE GENOMIC DNA]</scope>
    <source>
        <strain evidence="4 5">CCMR0081</strain>
    </source>
</reference>
<dbReference type="GO" id="GO:0030089">
    <property type="term" value="C:phycobilisome"/>
    <property type="evidence" value="ECO:0007669"/>
    <property type="project" value="UniProtKB-KW"/>
</dbReference>
<feature type="transmembrane region" description="Helical" evidence="3">
    <location>
        <begin position="31"/>
        <end position="54"/>
    </location>
</feature>
<organism evidence="4 5">
    <name type="scientific">Adonisia turfae CCMR0081</name>
    <dbReference type="NCBI Taxonomy" id="2292702"/>
    <lineage>
        <taxon>Bacteria</taxon>
        <taxon>Bacillati</taxon>
        <taxon>Cyanobacteriota</taxon>
        <taxon>Adonisia</taxon>
        <taxon>Adonisia turfae</taxon>
    </lineage>
</organism>
<evidence type="ECO:0000256" key="2">
    <source>
        <dbReference type="ARBA" id="ARBA00022738"/>
    </source>
</evidence>
<feature type="transmembrane region" description="Helical" evidence="3">
    <location>
        <begin position="94"/>
        <end position="112"/>
    </location>
</feature>
<dbReference type="Proteomes" id="UP000481033">
    <property type="component" value="Unassembled WGS sequence"/>
</dbReference>
<dbReference type="EMBL" id="QXHD01000004">
    <property type="protein sequence ID" value="NEZ56287.1"/>
    <property type="molecule type" value="Genomic_DNA"/>
</dbReference>
<comment type="caution">
    <text evidence="4">The sequence shown here is derived from an EMBL/GenBank/DDBJ whole genome shotgun (WGS) entry which is preliminary data.</text>
</comment>
<feature type="transmembrane region" description="Helical" evidence="3">
    <location>
        <begin position="276"/>
        <end position="295"/>
    </location>
</feature>
<feature type="transmembrane region" description="Helical" evidence="3">
    <location>
        <begin position="241"/>
        <end position="264"/>
    </location>
</feature>
<dbReference type="Gene3D" id="1.25.10.10">
    <property type="entry name" value="Leucine-rich Repeat Variant"/>
    <property type="match status" value="1"/>
</dbReference>
<feature type="transmembrane region" description="Helical" evidence="3">
    <location>
        <begin position="382"/>
        <end position="404"/>
    </location>
</feature>
<gene>
    <name evidence="4" type="ORF">DXZ20_11515</name>
</gene>
<keyword evidence="3" id="KW-0472">Membrane</keyword>
<feature type="transmembrane region" description="Helical" evidence="3">
    <location>
        <begin position="158"/>
        <end position="182"/>
    </location>
</feature>
<dbReference type="RefSeq" id="WP_163698281.1">
    <property type="nucleotide sequence ID" value="NZ_QXHD01000004.1"/>
</dbReference>
<dbReference type="InterPro" id="IPR004155">
    <property type="entry name" value="PBS_lyase_HEAT"/>
</dbReference>
<feature type="transmembrane region" description="Helical" evidence="3">
    <location>
        <begin position="66"/>
        <end position="85"/>
    </location>
</feature>
<keyword evidence="1" id="KW-0042">Antenna complex</keyword>
<evidence type="ECO:0000256" key="3">
    <source>
        <dbReference type="SAM" id="Phobius"/>
    </source>
</evidence>
<dbReference type="SUPFAM" id="SSF48371">
    <property type="entry name" value="ARM repeat"/>
    <property type="match status" value="1"/>
</dbReference>
<feature type="transmembrane region" description="Helical" evidence="3">
    <location>
        <begin position="188"/>
        <end position="206"/>
    </location>
</feature>
<evidence type="ECO:0000313" key="5">
    <source>
        <dbReference type="Proteomes" id="UP000481033"/>
    </source>
</evidence>
<evidence type="ECO:0000313" key="4">
    <source>
        <dbReference type="EMBL" id="NEZ56287.1"/>
    </source>
</evidence>
<dbReference type="Pfam" id="PF13646">
    <property type="entry name" value="HEAT_2"/>
    <property type="match status" value="1"/>
</dbReference>
<name>A0A6M0RJ98_9CYAN</name>
<dbReference type="SUPFAM" id="SSF103473">
    <property type="entry name" value="MFS general substrate transporter"/>
    <property type="match status" value="1"/>
</dbReference>
<accession>A0A6M0RJ98</accession>